<evidence type="ECO:0000256" key="1">
    <source>
        <dbReference type="SAM" id="MobiDB-lite"/>
    </source>
</evidence>
<evidence type="ECO:0000313" key="2">
    <source>
        <dbReference type="EMBL" id="NDU99537.1"/>
    </source>
</evidence>
<dbReference type="EMBL" id="JAAGAB010000001">
    <property type="protein sequence ID" value="NDU99537.1"/>
    <property type="molecule type" value="Genomic_DNA"/>
</dbReference>
<reference evidence="2 3" key="1">
    <citation type="submission" date="2020-02" db="EMBL/GenBank/DDBJ databases">
        <title>Pseudoroseicyclus tamarix, sp. nov., isolated from offshore sediment of a Tamarix chinensis forest.</title>
        <authorList>
            <person name="Gai Y."/>
        </authorList>
    </citation>
    <scope>NUCLEOTIDE SEQUENCE [LARGE SCALE GENOMIC DNA]</scope>
    <source>
        <strain evidence="2 3">CLL3-39</strain>
    </source>
</reference>
<sequence length="167" mass="18102">MEEVQMPEVKLSLKLGALSIDCEASEEFMKTDLNTIIEQLLELDLPDTGALSDSGTTSITSQSAPSEGQQAAKLSTTDFAVKMGAKSGSDLLMAAAANLYHTQGKEEFRRGDVLNEMKGAKAFYRASYGSNLSKSLETLTKSGKLQNPRSDTYALPYAEIQSTKRHL</sequence>
<name>A0A6B2JNC7_9RHOB</name>
<gene>
    <name evidence="2" type="ORF">GZA08_00955</name>
</gene>
<comment type="caution">
    <text evidence="2">The sequence shown here is derived from an EMBL/GenBank/DDBJ whole genome shotgun (WGS) entry which is preliminary data.</text>
</comment>
<dbReference type="RefSeq" id="WP_163889117.1">
    <property type="nucleotide sequence ID" value="NZ_JAAGAB010000001.1"/>
</dbReference>
<dbReference type="AlphaFoldDB" id="A0A6B2JNC7"/>
<protein>
    <submittedName>
        <fullName evidence="2">Uncharacterized protein</fullName>
    </submittedName>
</protein>
<accession>A0A6B2JNC7</accession>
<dbReference type="Proteomes" id="UP000474757">
    <property type="component" value="Unassembled WGS sequence"/>
</dbReference>
<keyword evidence="3" id="KW-1185">Reference proteome</keyword>
<evidence type="ECO:0000313" key="3">
    <source>
        <dbReference type="Proteomes" id="UP000474757"/>
    </source>
</evidence>
<feature type="region of interest" description="Disordered" evidence="1">
    <location>
        <begin position="51"/>
        <end position="71"/>
    </location>
</feature>
<organism evidence="2 3">
    <name type="scientific">Pseudoroseicyclus tamaricis</name>
    <dbReference type="NCBI Taxonomy" id="2705421"/>
    <lineage>
        <taxon>Bacteria</taxon>
        <taxon>Pseudomonadati</taxon>
        <taxon>Pseudomonadota</taxon>
        <taxon>Alphaproteobacteria</taxon>
        <taxon>Rhodobacterales</taxon>
        <taxon>Paracoccaceae</taxon>
        <taxon>Pseudoroseicyclus</taxon>
    </lineage>
</organism>
<proteinExistence type="predicted"/>